<protein>
    <recommendedName>
        <fullName evidence="1">HTH cro/C1-type domain-containing protein</fullName>
    </recommendedName>
</protein>
<gene>
    <name evidence="2" type="ORF">C8P63_14912</name>
</gene>
<dbReference type="GO" id="GO:0003677">
    <property type="term" value="F:DNA binding"/>
    <property type="evidence" value="ECO:0007669"/>
    <property type="project" value="InterPro"/>
</dbReference>
<dbReference type="InterPro" id="IPR001387">
    <property type="entry name" value="Cro/C1-type_HTH"/>
</dbReference>
<dbReference type="PROSITE" id="PS51257">
    <property type="entry name" value="PROKAR_LIPOPROTEIN"/>
    <property type="match status" value="1"/>
</dbReference>
<evidence type="ECO:0000259" key="1">
    <source>
        <dbReference type="PROSITE" id="PS50943"/>
    </source>
</evidence>
<name>A0A2T6AVM3_9BACL</name>
<organism evidence="2 3">
    <name type="scientific">Melghirimyces profundicolus</name>
    <dbReference type="NCBI Taxonomy" id="1242148"/>
    <lineage>
        <taxon>Bacteria</taxon>
        <taxon>Bacillati</taxon>
        <taxon>Bacillota</taxon>
        <taxon>Bacilli</taxon>
        <taxon>Bacillales</taxon>
        <taxon>Thermoactinomycetaceae</taxon>
        <taxon>Melghirimyces</taxon>
    </lineage>
</organism>
<reference evidence="2 3" key="1">
    <citation type="submission" date="2018-04" db="EMBL/GenBank/DDBJ databases">
        <title>Genomic Encyclopedia of Archaeal and Bacterial Type Strains, Phase II (KMG-II): from individual species to whole genera.</title>
        <authorList>
            <person name="Goeker M."/>
        </authorList>
    </citation>
    <scope>NUCLEOTIDE SEQUENCE [LARGE SCALE GENOMIC DNA]</scope>
    <source>
        <strain evidence="2 3">DSM 45787</strain>
    </source>
</reference>
<dbReference type="OrthoDB" id="1859224at2"/>
<dbReference type="RefSeq" id="WP_108026766.1">
    <property type="nucleotide sequence ID" value="NZ_QBKR01000049.1"/>
</dbReference>
<dbReference type="EMBL" id="QBKR01000049">
    <property type="protein sequence ID" value="PTX47847.1"/>
    <property type="molecule type" value="Genomic_DNA"/>
</dbReference>
<accession>A0A2T6AVM3</accession>
<dbReference type="PROSITE" id="PS50943">
    <property type="entry name" value="HTH_CROC1"/>
    <property type="match status" value="1"/>
</dbReference>
<dbReference type="SUPFAM" id="SSF47413">
    <property type="entry name" value="lambda repressor-like DNA-binding domains"/>
    <property type="match status" value="1"/>
</dbReference>
<sequence length="77" mass="8710">MNPIKQIRKEKGMTLTQLAIACGKSYTWAWCAEQGVPAKVGPAMRQVLAGWGYDPNQVNREYQAWRRDQMKALGNAQ</sequence>
<dbReference type="CDD" id="cd00093">
    <property type="entry name" value="HTH_XRE"/>
    <property type="match status" value="1"/>
</dbReference>
<dbReference type="Proteomes" id="UP000244240">
    <property type="component" value="Unassembled WGS sequence"/>
</dbReference>
<comment type="caution">
    <text evidence="2">The sequence shown here is derived from an EMBL/GenBank/DDBJ whole genome shotgun (WGS) entry which is preliminary data.</text>
</comment>
<dbReference type="InterPro" id="IPR010982">
    <property type="entry name" value="Lambda_DNA-bd_dom_sf"/>
</dbReference>
<feature type="domain" description="HTH cro/C1-type" evidence="1">
    <location>
        <begin position="4"/>
        <end position="27"/>
    </location>
</feature>
<evidence type="ECO:0000313" key="3">
    <source>
        <dbReference type="Proteomes" id="UP000244240"/>
    </source>
</evidence>
<keyword evidence="3" id="KW-1185">Reference proteome</keyword>
<proteinExistence type="predicted"/>
<dbReference type="AlphaFoldDB" id="A0A2T6AVM3"/>
<evidence type="ECO:0000313" key="2">
    <source>
        <dbReference type="EMBL" id="PTX47847.1"/>
    </source>
</evidence>